<name>A0AA39YUL5_9PEZI</name>
<evidence type="ECO:0000313" key="3">
    <source>
        <dbReference type="Proteomes" id="UP001175001"/>
    </source>
</evidence>
<accession>A0AA39YUL5</accession>
<dbReference type="Proteomes" id="UP001175001">
    <property type="component" value="Unassembled WGS sequence"/>
</dbReference>
<proteinExistence type="predicted"/>
<evidence type="ECO:0000313" key="2">
    <source>
        <dbReference type="EMBL" id="KAK0658964.1"/>
    </source>
</evidence>
<organism evidence="2 3">
    <name type="scientific">Lasiodiplodia hormozganensis</name>
    <dbReference type="NCBI Taxonomy" id="869390"/>
    <lineage>
        <taxon>Eukaryota</taxon>
        <taxon>Fungi</taxon>
        <taxon>Dikarya</taxon>
        <taxon>Ascomycota</taxon>
        <taxon>Pezizomycotina</taxon>
        <taxon>Dothideomycetes</taxon>
        <taxon>Dothideomycetes incertae sedis</taxon>
        <taxon>Botryosphaeriales</taxon>
        <taxon>Botryosphaeriaceae</taxon>
        <taxon>Lasiodiplodia</taxon>
    </lineage>
</organism>
<reference evidence="2" key="1">
    <citation type="submission" date="2023-06" db="EMBL/GenBank/DDBJ databases">
        <title>Multi-omics analyses reveal the molecular pathogenesis toolkit of Lasiodiplodia hormozganensis, a cross-kingdom pathogen.</title>
        <authorList>
            <person name="Felix C."/>
            <person name="Meneses R."/>
            <person name="Goncalves M.F.M."/>
            <person name="Tilleman L."/>
            <person name="Duarte A.S."/>
            <person name="Jorrin-Novo J.V."/>
            <person name="Van De Peer Y."/>
            <person name="Deforce D."/>
            <person name="Van Nieuwerburgh F."/>
            <person name="Esteves A.C."/>
            <person name="Alves A."/>
        </authorList>
    </citation>
    <scope>NUCLEOTIDE SEQUENCE</scope>
    <source>
        <strain evidence="2">CBS 339.90</strain>
    </source>
</reference>
<evidence type="ECO:0000256" key="1">
    <source>
        <dbReference type="SAM" id="MobiDB-lite"/>
    </source>
</evidence>
<feature type="region of interest" description="Disordered" evidence="1">
    <location>
        <begin position="1"/>
        <end position="45"/>
    </location>
</feature>
<feature type="compositionally biased region" description="Polar residues" evidence="1">
    <location>
        <begin position="9"/>
        <end position="19"/>
    </location>
</feature>
<comment type="caution">
    <text evidence="2">The sequence shown here is derived from an EMBL/GenBank/DDBJ whole genome shotgun (WGS) entry which is preliminary data.</text>
</comment>
<sequence>MARLPPGNPDSQASATIASSGGGDPPKRPNHNKGGSGMGHYNERYRVGKTYKSTDRLTTLNAKTALCEITPKRWPGAFNKRQITQKQKLHAFEHKFAIKTPRCRRHGPPSIHPDRRHTISAIRLVNSNSLTNPKFRNNIRQP</sequence>
<gene>
    <name evidence="2" type="ORF">DIS24_g4325</name>
</gene>
<keyword evidence="3" id="KW-1185">Reference proteome</keyword>
<dbReference type="AlphaFoldDB" id="A0AA39YUL5"/>
<dbReference type="EMBL" id="JAUJDW010000015">
    <property type="protein sequence ID" value="KAK0658964.1"/>
    <property type="molecule type" value="Genomic_DNA"/>
</dbReference>
<protein>
    <submittedName>
        <fullName evidence="2">Uncharacterized protein</fullName>
    </submittedName>
</protein>